<evidence type="ECO:0008006" key="3">
    <source>
        <dbReference type="Google" id="ProtNLM"/>
    </source>
</evidence>
<name>A0ABT6QED7_9STRE</name>
<accession>A0ABT6QED7</accession>
<keyword evidence="2" id="KW-1185">Reference proteome</keyword>
<gene>
    <name evidence="1" type="ORF">K4Z77_003280</name>
</gene>
<proteinExistence type="predicted"/>
<comment type="caution">
    <text evidence="1">The sequence shown here is derived from an EMBL/GenBank/DDBJ whole genome shotgun (WGS) entry which is preliminary data.</text>
</comment>
<dbReference type="EMBL" id="JAIRCA020000005">
    <property type="protein sequence ID" value="MDI2139185.1"/>
    <property type="molecule type" value="Genomic_DNA"/>
</dbReference>
<evidence type="ECO:0000313" key="1">
    <source>
        <dbReference type="EMBL" id="MDI2139185.1"/>
    </source>
</evidence>
<sequence length="46" mass="5454">MNQYIFFMAAIKNLNHEKSLQALSNYGRMEAVELEKEIDHEISRIK</sequence>
<reference evidence="1" key="1">
    <citation type="submission" date="2023-05" db="EMBL/GenBank/DDBJ databases">
        <title>Streptococcus hohhotensis sp. nov., isolated from the breast milk of healthy women.</title>
        <authorList>
            <person name="Liu W."/>
        </authorList>
    </citation>
    <scope>NUCLEOTIDE SEQUENCE</scope>
    <source>
        <strain evidence="1">IMAU99199</strain>
    </source>
</reference>
<organism evidence="1 2">
    <name type="scientific">Streptococcus hohhotensis</name>
    <dbReference type="NCBI Taxonomy" id="2866998"/>
    <lineage>
        <taxon>Bacteria</taxon>
        <taxon>Bacillati</taxon>
        <taxon>Bacillota</taxon>
        <taxon>Bacilli</taxon>
        <taxon>Lactobacillales</taxon>
        <taxon>Streptococcaceae</taxon>
        <taxon>Streptococcus</taxon>
        <taxon>Streptococcus mitis group</taxon>
    </lineage>
</organism>
<evidence type="ECO:0000313" key="2">
    <source>
        <dbReference type="Proteomes" id="UP001156146"/>
    </source>
</evidence>
<protein>
    <recommendedName>
        <fullName evidence="3">Phage protein</fullName>
    </recommendedName>
</protein>
<dbReference type="Proteomes" id="UP001156146">
    <property type="component" value="Unassembled WGS sequence"/>
</dbReference>